<dbReference type="Proteomes" id="UP000005566">
    <property type="component" value="Unassembled WGS sequence"/>
</dbReference>
<evidence type="ECO:0000313" key="1">
    <source>
        <dbReference type="EMBL" id="EIA10404.1"/>
    </source>
</evidence>
<organism evidence="1 2">
    <name type="scientific">Flavobacterium frigoris (strain PS1)</name>
    <dbReference type="NCBI Taxonomy" id="1086011"/>
    <lineage>
        <taxon>Bacteria</taxon>
        <taxon>Pseudomonadati</taxon>
        <taxon>Bacteroidota</taxon>
        <taxon>Flavobacteriia</taxon>
        <taxon>Flavobacteriales</taxon>
        <taxon>Flavobacteriaceae</taxon>
        <taxon>Flavobacterium</taxon>
    </lineage>
</organism>
<name>H7FM66_FLAFP</name>
<dbReference type="EMBL" id="AHKF01000006">
    <property type="protein sequence ID" value="EIA10404.1"/>
    <property type="molecule type" value="Genomic_DNA"/>
</dbReference>
<dbReference type="STRING" id="1086011.HJ01_00264"/>
<comment type="caution">
    <text evidence="1">The sequence shown here is derived from an EMBL/GenBank/DDBJ whole genome shotgun (WGS) entry which is preliminary data.</text>
</comment>
<sequence>MTVGYWMARCSRYDFKTEFFFCFLTLYDLLIKADVFLN</sequence>
<gene>
    <name evidence="1" type="ORF">HJ01_00264</name>
</gene>
<dbReference type="AlphaFoldDB" id="H7FM66"/>
<evidence type="ECO:0000313" key="2">
    <source>
        <dbReference type="Proteomes" id="UP000005566"/>
    </source>
</evidence>
<keyword evidence="2" id="KW-1185">Reference proteome</keyword>
<protein>
    <submittedName>
        <fullName evidence="1">Uncharacterized protein</fullName>
    </submittedName>
</protein>
<reference evidence="1 2" key="1">
    <citation type="journal article" date="2014" name="Acta Crystallogr. D">
        <title>Structure-based characterization and antifreeze properties of a hyperactive ice-binding protein from the Antarctic bacterium Flavobacterium frigoris PS1.</title>
        <authorList>
            <person name="Do H."/>
            <person name="Kim S.J."/>
            <person name="Kim H.J."/>
            <person name="Lee J.H."/>
        </authorList>
    </citation>
    <scope>NUCLEOTIDE SEQUENCE [LARGE SCALE GENOMIC DNA]</scope>
    <source>
        <strain evidence="1 2">PS1</strain>
    </source>
</reference>
<accession>H7FM66</accession>
<proteinExistence type="predicted"/>